<sequence length="242" mass="26278">MNVERFLDRYDRQIRLFGVEGQEKIAGSKVFIAGAGGLGSPISVYLAAAGVGEMVIVDDDEVELSNLNRQILHWERDIGRKKAVSAREKLCEMNSDIVVETTVETICEENVSRLVGDADLVIDAMDNFTVRYLLNETAIRKRIPFIHGAISGFYGQATTVIPGESACLRCIFPQAPPPAKFPVVGVTPGIIGLIQATEAIKYITGTGELLAGRLLLWDGLAPTLETMEVARDPRCRDCGGLG</sequence>
<organism evidence="2 3">
    <name type="scientific">Candidatus Methanocrinis natronophilus</name>
    <dbReference type="NCBI Taxonomy" id="3033396"/>
    <lineage>
        <taxon>Archaea</taxon>
        <taxon>Methanobacteriati</taxon>
        <taxon>Methanobacteriota</taxon>
        <taxon>Stenosarchaea group</taxon>
        <taxon>Methanomicrobia</taxon>
        <taxon>Methanotrichales</taxon>
        <taxon>Methanotrichaceae</taxon>
        <taxon>Methanocrinis</taxon>
    </lineage>
</organism>
<evidence type="ECO:0000313" key="2">
    <source>
        <dbReference type="EMBL" id="MDF0589786.1"/>
    </source>
</evidence>
<feature type="domain" description="THIF-type NAD/FAD binding fold" evidence="1">
    <location>
        <begin position="10"/>
        <end position="236"/>
    </location>
</feature>
<dbReference type="PANTHER" id="PTHR10953:SF102">
    <property type="entry name" value="ADENYLYLTRANSFERASE AND SULFURTRANSFERASE MOCS3"/>
    <property type="match status" value="1"/>
</dbReference>
<dbReference type="InterPro" id="IPR035985">
    <property type="entry name" value="Ubiquitin-activating_enz"/>
</dbReference>
<dbReference type="RefSeq" id="WP_316965547.1">
    <property type="nucleotide sequence ID" value="NZ_JARFPK010000003.1"/>
</dbReference>
<accession>A0ABT5X510</accession>
<keyword evidence="3" id="KW-1185">Reference proteome</keyword>
<dbReference type="PANTHER" id="PTHR10953">
    <property type="entry name" value="UBIQUITIN-ACTIVATING ENZYME E1"/>
    <property type="match status" value="1"/>
</dbReference>
<dbReference type="SUPFAM" id="SSF69572">
    <property type="entry name" value="Activating enzymes of the ubiquitin-like proteins"/>
    <property type="match status" value="1"/>
</dbReference>
<reference evidence="2 3" key="1">
    <citation type="submission" date="2023-03" db="EMBL/GenBank/DDBJ databases">
        <title>WGS of Methanotrichaceae archaeon Mx.</title>
        <authorList>
            <person name="Sorokin D.Y."/>
            <person name="Merkel A.Y."/>
        </authorList>
    </citation>
    <scope>NUCLEOTIDE SEQUENCE [LARGE SCALE GENOMIC DNA]</scope>
    <source>
        <strain evidence="2 3">Mx</strain>
    </source>
</reference>
<proteinExistence type="predicted"/>
<dbReference type="InterPro" id="IPR045886">
    <property type="entry name" value="ThiF/MoeB/HesA"/>
</dbReference>
<protein>
    <submittedName>
        <fullName evidence="2">HesA/MoeB/ThiF family protein</fullName>
    </submittedName>
</protein>
<dbReference type="InterPro" id="IPR000594">
    <property type="entry name" value="ThiF_NAD_FAD-bd"/>
</dbReference>
<dbReference type="Pfam" id="PF00899">
    <property type="entry name" value="ThiF"/>
    <property type="match status" value="1"/>
</dbReference>
<gene>
    <name evidence="2" type="ORF">P0O15_01145</name>
</gene>
<comment type="caution">
    <text evidence="2">The sequence shown here is derived from an EMBL/GenBank/DDBJ whole genome shotgun (WGS) entry which is preliminary data.</text>
</comment>
<name>A0ABT5X510_9EURY</name>
<dbReference type="Gene3D" id="3.40.50.720">
    <property type="entry name" value="NAD(P)-binding Rossmann-like Domain"/>
    <property type="match status" value="1"/>
</dbReference>
<dbReference type="Proteomes" id="UP001220010">
    <property type="component" value="Unassembled WGS sequence"/>
</dbReference>
<evidence type="ECO:0000313" key="3">
    <source>
        <dbReference type="Proteomes" id="UP001220010"/>
    </source>
</evidence>
<dbReference type="EMBL" id="JARFPK010000003">
    <property type="protein sequence ID" value="MDF0589786.1"/>
    <property type="molecule type" value="Genomic_DNA"/>
</dbReference>
<evidence type="ECO:0000259" key="1">
    <source>
        <dbReference type="Pfam" id="PF00899"/>
    </source>
</evidence>
<dbReference type="CDD" id="cd00757">
    <property type="entry name" value="ThiF_MoeB_HesA_family"/>
    <property type="match status" value="1"/>
</dbReference>